<evidence type="ECO:0000259" key="1">
    <source>
        <dbReference type="PROSITE" id="PS50097"/>
    </source>
</evidence>
<evidence type="ECO:0000313" key="3">
    <source>
        <dbReference type="Proteomes" id="UP000799537"/>
    </source>
</evidence>
<dbReference type="Gene3D" id="3.30.710.10">
    <property type="entry name" value="Potassium Channel Kv1.1, Chain A"/>
    <property type="match status" value="1"/>
</dbReference>
<dbReference type="PROSITE" id="PS50097">
    <property type="entry name" value="BTB"/>
    <property type="match status" value="1"/>
</dbReference>
<sequence>MSLVVKLPTGMASNLLGKRKSAHHGSAERGLKRQNVAELYAPTMVTVEISNSSMVEDGAEVEEEQFQVPRGLICAYSAYFDSVFRKQFVESDTGRSVVDDVRPWAFRVFIGWLYFQRISYIGDRTEPKTFRAASHTIDLSHDTTLNENSSSFGTDLDWEHSNATETSAFAPNTSTSHHKEVTGPRHRPCLRDKCDICEMIDDQDPLTWNWQDLFELYVFGEKYDVRSFRMNVLEVMQKKRLARQAHAFPNPTALRYLFDNIPAGSAVLDMVAKIYYDATMSSTVLMQDMQTFSAMPAPFLAICLLAAAKRAKALKCKECNPGKGRHGHSDSHSRDDLFGFESMDNCKYHEHGNDLQEKARCRAAMDAWNEERLRAEQDEGEEDATS</sequence>
<dbReference type="InterPro" id="IPR011333">
    <property type="entry name" value="SKP1/BTB/POZ_sf"/>
</dbReference>
<dbReference type="GeneID" id="54559883"/>
<dbReference type="InterPro" id="IPR000210">
    <property type="entry name" value="BTB/POZ_dom"/>
</dbReference>
<dbReference type="CDD" id="cd18186">
    <property type="entry name" value="BTB_POZ_ZBTB_KLHL-like"/>
    <property type="match status" value="1"/>
</dbReference>
<dbReference type="PANTHER" id="PTHR47843">
    <property type="entry name" value="BTB DOMAIN-CONTAINING PROTEIN-RELATED"/>
    <property type="match status" value="1"/>
</dbReference>
<accession>A0A6A6CII2</accession>
<dbReference type="RefSeq" id="XP_033667302.1">
    <property type="nucleotide sequence ID" value="XM_033806611.1"/>
</dbReference>
<evidence type="ECO:0000313" key="2">
    <source>
        <dbReference type="EMBL" id="KAF2166413.1"/>
    </source>
</evidence>
<dbReference type="EMBL" id="ML993596">
    <property type="protein sequence ID" value="KAF2166413.1"/>
    <property type="molecule type" value="Genomic_DNA"/>
</dbReference>
<dbReference type="AlphaFoldDB" id="A0A6A6CII2"/>
<organism evidence="2 3">
    <name type="scientific">Zasmidium cellare ATCC 36951</name>
    <dbReference type="NCBI Taxonomy" id="1080233"/>
    <lineage>
        <taxon>Eukaryota</taxon>
        <taxon>Fungi</taxon>
        <taxon>Dikarya</taxon>
        <taxon>Ascomycota</taxon>
        <taxon>Pezizomycotina</taxon>
        <taxon>Dothideomycetes</taxon>
        <taxon>Dothideomycetidae</taxon>
        <taxon>Mycosphaerellales</taxon>
        <taxon>Mycosphaerellaceae</taxon>
        <taxon>Zasmidium</taxon>
    </lineage>
</organism>
<dbReference type="Pfam" id="PF00651">
    <property type="entry name" value="BTB"/>
    <property type="match status" value="1"/>
</dbReference>
<protein>
    <recommendedName>
        <fullName evidence="1">BTB domain-containing protein</fullName>
    </recommendedName>
</protein>
<dbReference type="SUPFAM" id="SSF54695">
    <property type="entry name" value="POZ domain"/>
    <property type="match status" value="1"/>
</dbReference>
<feature type="domain" description="BTB" evidence="1">
    <location>
        <begin position="50"/>
        <end position="122"/>
    </location>
</feature>
<dbReference type="OrthoDB" id="3629740at2759"/>
<reference evidence="2" key="1">
    <citation type="journal article" date="2020" name="Stud. Mycol.">
        <title>101 Dothideomycetes genomes: a test case for predicting lifestyles and emergence of pathogens.</title>
        <authorList>
            <person name="Haridas S."/>
            <person name="Albert R."/>
            <person name="Binder M."/>
            <person name="Bloem J."/>
            <person name="Labutti K."/>
            <person name="Salamov A."/>
            <person name="Andreopoulos B."/>
            <person name="Baker S."/>
            <person name="Barry K."/>
            <person name="Bills G."/>
            <person name="Bluhm B."/>
            <person name="Cannon C."/>
            <person name="Castanera R."/>
            <person name="Culley D."/>
            <person name="Daum C."/>
            <person name="Ezra D."/>
            <person name="Gonzalez J."/>
            <person name="Henrissat B."/>
            <person name="Kuo A."/>
            <person name="Liang C."/>
            <person name="Lipzen A."/>
            <person name="Lutzoni F."/>
            <person name="Magnuson J."/>
            <person name="Mondo S."/>
            <person name="Nolan M."/>
            <person name="Ohm R."/>
            <person name="Pangilinan J."/>
            <person name="Park H.-J."/>
            <person name="Ramirez L."/>
            <person name="Alfaro M."/>
            <person name="Sun H."/>
            <person name="Tritt A."/>
            <person name="Yoshinaga Y."/>
            <person name="Zwiers L.-H."/>
            <person name="Turgeon B."/>
            <person name="Goodwin S."/>
            <person name="Spatafora J."/>
            <person name="Crous P."/>
            <person name="Grigoriev I."/>
        </authorList>
    </citation>
    <scope>NUCLEOTIDE SEQUENCE</scope>
    <source>
        <strain evidence="2">ATCC 36951</strain>
    </source>
</reference>
<dbReference type="Proteomes" id="UP000799537">
    <property type="component" value="Unassembled WGS sequence"/>
</dbReference>
<name>A0A6A6CII2_ZASCE</name>
<gene>
    <name evidence="2" type="ORF">M409DRAFT_23053</name>
</gene>
<dbReference type="PANTHER" id="PTHR47843:SF2">
    <property type="entry name" value="BTB DOMAIN-CONTAINING PROTEIN"/>
    <property type="match status" value="1"/>
</dbReference>
<proteinExistence type="predicted"/>
<keyword evidence="3" id="KW-1185">Reference proteome</keyword>